<dbReference type="PANTHER" id="PTHR11271:SF6">
    <property type="entry name" value="GUANINE DEAMINASE"/>
    <property type="match status" value="1"/>
</dbReference>
<sequence>MVKPQLFHGCFIHTIDGKLNILENRYLTVEDGKITSISSSKPDGDYDIVETTHTQIIVPGLIDAHIHASQYSYCGCGFDLPLLLWLNKYAFPTESRYTDLEYASRVYNTVVRRTLAAGTTTASYFATIDSNSTLILANACRYMGQRAFVGKVTMDCNSPNFYTEKSTEEAISNVNNFLSKFGPTNEDDLVHPILTPRFAPTCSMKVMKKFGEMQKNNPSLRLQTHISENLNEIELVKTLFPDSPHYTGVYDEAGVLNSNTILAHGVHLKDEELALISSKGASVVHCPSSNYNIYSGLCDVRRLKDANVNVCLGTDVAGGSSISMIDAMRSALLCSRSIYLNKRPEQGGENPYKPLNMTDVFSMATECGAKALGLGDKIGNFVVGKEFDALIVDLDAGSTDCFGDESINDLFEKFIYTADDRNILRVYVHGKLVKRQ</sequence>
<evidence type="ECO:0000256" key="3">
    <source>
        <dbReference type="ARBA" id="ARBA00012781"/>
    </source>
</evidence>
<keyword evidence="10" id="KW-1185">Reference proteome</keyword>
<dbReference type="Gene3D" id="2.30.40.10">
    <property type="entry name" value="Urease, subunit C, domain 1"/>
    <property type="match status" value="1"/>
</dbReference>
<evidence type="ECO:0000256" key="6">
    <source>
        <dbReference type="ARBA" id="ARBA00022833"/>
    </source>
</evidence>
<evidence type="ECO:0000259" key="8">
    <source>
        <dbReference type="Pfam" id="PF01979"/>
    </source>
</evidence>
<evidence type="ECO:0000256" key="2">
    <source>
        <dbReference type="ARBA" id="ARBA00006745"/>
    </source>
</evidence>
<evidence type="ECO:0000256" key="7">
    <source>
        <dbReference type="RuleBase" id="RU366009"/>
    </source>
</evidence>
<keyword evidence="6 7" id="KW-0862">Zinc</keyword>
<dbReference type="EC" id="3.5.4.3" evidence="3 7"/>
<proteinExistence type="inferred from homology"/>
<dbReference type="InterPro" id="IPR011059">
    <property type="entry name" value="Metal-dep_hydrolase_composite"/>
</dbReference>
<dbReference type="InterPro" id="IPR014311">
    <property type="entry name" value="Guanine_deaminase"/>
</dbReference>
<evidence type="ECO:0000313" key="9">
    <source>
        <dbReference type="EMBL" id="KAK8860276.1"/>
    </source>
</evidence>
<dbReference type="InterPro" id="IPR006680">
    <property type="entry name" value="Amidohydro-rel"/>
</dbReference>
<comment type="similarity">
    <text evidence="2 7">Belongs to the metallo-dependent hydrolases superfamily. ATZ/TRZ family.</text>
</comment>
<dbReference type="Pfam" id="PF01979">
    <property type="entry name" value="Amidohydro_1"/>
    <property type="match status" value="1"/>
</dbReference>
<dbReference type="SUPFAM" id="SSF51556">
    <property type="entry name" value="Metallo-dependent hydrolases"/>
    <property type="match status" value="1"/>
</dbReference>
<comment type="caution">
    <text evidence="9">The sequence shown here is derived from an EMBL/GenBank/DDBJ whole genome shotgun (WGS) entry which is preliminary data.</text>
</comment>
<dbReference type="InterPro" id="IPR032466">
    <property type="entry name" value="Metal_Hydrolase"/>
</dbReference>
<dbReference type="EMBL" id="JAPFFF010000018">
    <property type="protein sequence ID" value="KAK8860276.1"/>
    <property type="molecule type" value="Genomic_DNA"/>
</dbReference>
<feature type="domain" description="Amidohydrolase-related" evidence="8">
    <location>
        <begin position="56"/>
        <end position="433"/>
    </location>
</feature>
<dbReference type="SUPFAM" id="SSF51338">
    <property type="entry name" value="Composite domain of metallo-dependent hydrolases"/>
    <property type="match status" value="1"/>
</dbReference>
<dbReference type="Gene3D" id="3.20.20.140">
    <property type="entry name" value="Metal-dependent hydrolases"/>
    <property type="match status" value="1"/>
</dbReference>
<comment type="cofactor">
    <cofactor evidence="7">
        <name>Zn(2+)</name>
        <dbReference type="ChEBI" id="CHEBI:29105"/>
    </cofactor>
    <text evidence="7">Binds 1 zinc ion per subunit.</text>
</comment>
<dbReference type="PANTHER" id="PTHR11271">
    <property type="entry name" value="GUANINE DEAMINASE"/>
    <property type="match status" value="1"/>
</dbReference>
<dbReference type="Proteomes" id="UP001470230">
    <property type="component" value="Unassembled WGS sequence"/>
</dbReference>
<keyword evidence="5 7" id="KW-0378">Hydrolase</keyword>
<dbReference type="InterPro" id="IPR051607">
    <property type="entry name" value="Metallo-dep_hydrolases"/>
</dbReference>
<evidence type="ECO:0000256" key="1">
    <source>
        <dbReference type="ARBA" id="ARBA00004984"/>
    </source>
</evidence>
<dbReference type="NCBIfam" id="TIGR02967">
    <property type="entry name" value="guan_deamin"/>
    <property type="match status" value="1"/>
</dbReference>
<name>A0ABR2IBU5_9EUKA</name>
<reference evidence="9 10" key="1">
    <citation type="submission" date="2024-04" db="EMBL/GenBank/DDBJ databases">
        <title>Tritrichomonas musculus Genome.</title>
        <authorList>
            <person name="Alves-Ferreira E."/>
            <person name="Grigg M."/>
            <person name="Lorenzi H."/>
            <person name="Galac M."/>
        </authorList>
    </citation>
    <scope>NUCLEOTIDE SEQUENCE [LARGE SCALE GENOMIC DNA]</scope>
    <source>
        <strain evidence="9 10">EAF2021</strain>
    </source>
</reference>
<keyword evidence="4 7" id="KW-0479">Metal-binding</keyword>
<protein>
    <recommendedName>
        <fullName evidence="3 7">Guanine deaminase</fullName>
        <shortName evidence="7">Guanase</shortName>
        <ecNumber evidence="3 7">3.5.4.3</ecNumber>
    </recommendedName>
    <alternativeName>
        <fullName evidence="7">Guanine aminohydrolase</fullName>
    </alternativeName>
</protein>
<evidence type="ECO:0000256" key="5">
    <source>
        <dbReference type="ARBA" id="ARBA00022801"/>
    </source>
</evidence>
<evidence type="ECO:0000313" key="10">
    <source>
        <dbReference type="Proteomes" id="UP001470230"/>
    </source>
</evidence>
<accession>A0ABR2IBU5</accession>
<comment type="pathway">
    <text evidence="1 7">Purine metabolism; guanine degradation; xanthine from guanine: step 1/1.</text>
</comment>
<gene>
    <name evidence="9" type="ORF">M9Y10_011941</name>
</gene>
<comment type="catalytic activity">
    <reaction evidence="7">
        <text>guanine + H2O + H(+) = xanthine + NH4(+)</text>
        <dbReference type="Rhea" id="RHEA:14665"/>
        <dbReference type="ChEBI" id="CHEBI:15377"/>
        <dbReference type="ChEBI" id="CHEBI:15378"/>
        <dbReference type="ChEBI" id="CHEBI:16235"/>
        <dbReference type="ChEBI" id="CHEBI:17712"/>
        <dbReference type="ChEBI" id="CHEBI:28938"/>
        <dbReference type="EC" id="3.5.4.3"/>
    </reaction>
</comment>
<comment type="function">
    <text evidence="7">Catalyzes the hydrolytic deamination of guanine, producing xanthine and ammonia.</text>
</comment>
<organism evidence="9 10">
    <name type="scientific">Tritrichomonas musculus</name>
    <dbReference type="NCBI Taxonomy" id="1915356"/>
    <lineage>
        <taxon>Eukaryota</taxon>
        <taxon>Metamonada</taxon>
        <taxon>Parabasalia</taxon>
        <taxon>Tritrichomonadida</taxon>
        <taxon>Tritrichomonadidae</taxon>
        <taxon>Tritrichomonas</taxon>
    </lineage>
</organism>
<evidence type="ECO:0000256" key="4">
    <source>
        <dbReference type="ARBA" id="ARBA00022723"/>
    </source>
</evidence>